<dbReference type="EMBL" id="FZOS01000035">
    <property type="protein sequence ID" value="SNT06058.1"/>
    <property type="molecule type" value="Genomic_DNA"/>
</dbReference>
<proteinExistence type="predicted"/>
<name>A0A239JKX7_9SPHN</name>
<dbReference type="AlphaFoldDB" id="A0A239JKX7"/>
<keyword evidence="2" id="KW-1185">Reference proteome</keyword>
<organism evidence="1 2">
    <name type="scientific">Edaphosphingomonas laterariae</name>
    <dbReference type="NCBI Taxonomy" id="861865"/>
    <lineage>
        <taxon>Bacteria</taxon>
        <taxon>Pseudomonadati</taxon>
        <taxon>Pseudomonadota</taxon>
        <taxon>Alphaproteobacteria</taxon>
        <taxon>Sphingomonadales</taxon>
        <taxon>Rhizorhabdaceae</taxon>
        <taxon>Edaphosphingomonas</taxon>
    </lineage>
</organism>
<evidence type="ECO:0000313" key="2">
    <source>
        <dbReference type="Proteomes" id="UP000198281"/>
    </source>
</evidence>
<dbReference type="Proteomes" id="UP000198281">
    <property type="component" value="Unassembled WGS sequence"/>
</dbReference>
<evidence type="ECO:0000313" key="1">
    <source>
        <dbReference type="EMBL" id="SNT06058.1"/>
    </source>
</evidence>
<sequence length="82" mass="8901">MKGLHLTRLYERTGPDGRPMLTGKLGRLVFVGILEDDGVDSRRCYRMHLVEPVGSRTGVASSFRHEHDARLAARAATAPGGG</sequence>
<gene>
    <name evidence="1" type="ORF">SAMN06295912_13538</name>
</gene>
<accession>A0A239JKX7</accession>
<reference evidence="2" key="1">
    <citation type="submission" date="2017-06" db="EMBL/GenBank/DDBJ databases">
        <authorList>
            <person name="Varghese N."/>
            <person name="Submissions S."/>
        </authorList>
    </citation>
    <scope>NUCLEOTIDE SEQUENCE [LARGE SCALE GENOMIC DNA]</scope>
    <source>
        <strain evidence="2">LNB2</strain>
    </source>
</reference>
<protein>
    <submittedName>
        <fullName evidence="1">Uncharacterized protein</fullName>
    </submittedName>
</protein>